<protein>
    <submittedName>
        <fullName evidence="1">Uncharacterized protein</fullName>
    </submittedName>
</protein>
<name>A0A4Y2P2L1_ARAVE</name>
<organism evidence="1 2">
    <name type="scientific">Araneus ventricosus</name>
    <name type="common">Orbweaver spider</name>
    <name type="synonym">Epeira ventricosa</name>
    <dbReference type="NCBI Taxonomy" id="182803"/>
    <lineage>
        <taxon>Eukaryota</taxon>
        <taxon>Metazoa</taxon>
        <taxon>Ecdysozoa</taxon>
        <taxon>Arthropoda</taxon>
        <taxon>Chelicerata</taxon>
        <taxon>Arachnida</taxon>
        <taxon>Araneae</taxon>
        <taxon>Araneomorphae</taxon>
        <taxon>Entelegynae</taxon>
        <taxon>Araneoidea</taxon>
        <taxon>Araneidae</taxon>
        <taxon>Araneus</taxon>
    </lineage>
</organism>
<sequence length="93" mass="10742">MTSSLRKLPQLSTLAYVNFEKIYSNSTYVEKNLTNDCIVELEEEMEDPDFSLPLMPKFATIEFPKNLFKSPKTTQILDRLNISLNQQRGLVVL</sequence>
<accession>A0A4Y2P2L1</accession>
<dbReference type="EMBL" id="BGPR01010272">
    <property type="protein sequence ID" value="GBN45243.1"/>
    <property type="molecule type" value="Genomic_DNA"/>
</dbReference>
<comment type="caution">
    <text evidence="1">The sequence shown here is derived from an EMBL/GenBank/DDBJ whole genome shotgun (WGS) entry which is preliminary data.</text>
</comment>
<dbReference type="AlphaFoldDB" id="A0A4Y2P2L1"/>
<proteinExistence type="predicted"/>
<reference evidence="1 2" key="1">
    <citation type="journal article" date="2019" name="Sci. Rep.">
        <title>Orb-weaving spider Araneus ventricosus genome elucidates the spidroin gene catalogue.</title>
        <authorList>
            <person name="Kono N."/>
            <person name="Nakamura H."/>
            <person name="Ohtoshi R."/>
            <person name="Moran D.A.P."/>
            <person name="Shinohara A."/>
            <person name="Yoshida Y."/>
            <person name="Fujiwara M."/>
            <person name="Mori M."/>
            <person name="Tomita M."/>
            <person name="Arakawa K."/>
        </authorList>
    </citation>
    <scope>NUCLEOTIDE SEQUENCE [LARGE SCALE GENOMIC DNA]</scope>
</reference>
<keyword evidence="2" id="KW-1185">Reference proteome</keyword>
<gene>
    <name evidence="1" type="ORF">AVEN_250995_1</name>
</gene>
<evidence type="ECO:0000313" key="2">
    <source>
        <dbReference type="Proteomes" id="UP000499080"/>
    </source>
</evidence>
<dbReference type="Proteomes" id="UP000499080">
    <property type="component" value="Unassembled WGS sequence"/>
</dbReference>
<evidence type="ECO:0000313" key="1">
    <source>
        <dbReference type="EMBL" id="GBN45243.1"/>
    </source>
</evidence>